<dbReference type="RefSeq" id="WP_344296667.1">
    <property type="nucleotide sequence ID" value="NZ_BAAANJ010000009.1"/>
</dbReference>
<keyword evidence="1" id="KW-0812">Transmembrane</keyword>
<comment type="caution">
    <text evidence="2">The sequence shown here is derived from an EMBL/GenBank/DDBJ whole genome shotgun (WGS) entry which is preliminary data.</text>
</comment>
<reference evidence="3" key="1">
    <citation type="journal article" date="2019" name="Int. J. Syst. Evol. Microbiol.">
        <title>The Global Catalogue of Microorganisms (GCM) 10K type strain sequencing project: providing services to taxonomists for standard genome sequencing and annotation.</title>
        <authorList>
            <consortium name="The Broad Institute Genomics Platform"/>
            <consortium name="The Broad Institute Genome Sequencing Center for Infectious Disease"/>
            <person name="Wu L."/>
            <person name="Ma J."/>
        </authorList>
    </citation>
    <scope>NUCLEOTIDE SEQUENCE [LARGE SCALE GENOMIC DNA]</scope>
    <source>
        <strain evidence="3">JCM 14322</strain>
    </source>
</reference>
<keyword evidence="3" id="KW-1185">Reference proteome</keyword>
<feature type="transmembrane region" description="Helical" evidence="1">
    <location>
        <begin position="213"/>
        <end position="232"/>
    </location>
</feature>
<dbReference type="Proteomes" id="UP001500002">
    <property type="component" value="Unassembled WGS sequence"/>
</dbReference>
<name>A0ABP4YKR8_9MICO</name>
<feature type="transmembrane region" description="Helical" evidence="1">
    <location>
        <begin position="238"/>
        <end position="257"/>
    </location>
</feature>
<proteinExistence type="predicted"/>
<keyword evidence="1" id="KW-0472">Membrane</keyword>
<sequence length="422" mass="42494">MGRSIFSALPQVIVDLADAGSGSDALAASADGGLGVALLPLFALAGALIAAVAVATLIVEWLRKPEADSAYGVTDPESAGLLHVGFVSGAAATRWLPATVLQLADDGVIAIVDRRENGDDTATAATHIRLVLDGDDPAAVPAGAGSGDAEGSVVVAMLAPGLTGDSSIARRGSSVDVDRVVSGNAALLGLTRDRFAAAAAWYREPRPVRRFRAATAGGVLGVVLGLFSTVTGEEYSTSIAWSAVVIGAVALSLRALLPRWIPLNAAGLQLRQRASDLRERITRSDVPSLTTGRDILPWAVLFDESSVVQRFAEVAERSGVAPAWYRSSAPLSADRLASCLAVVVAQLAQPIRVGGRPLGQGDDSRFGVPMIGDSKGWGGGYLAGDGGGAYPGYGYGDGGGGFGDGGGGFGGFDGGGGGGGDG</sequence>
<dbReference type="EMBL" id="BAAANJ010000009">
    <property type="protein sequence ID" value="GAA1814665.1"/>
    <property type="molecule type" value="Genomic_DNA"/>
</dbReference>
<evidence type="ECO:0000256" key="1">
    <source>
        <dbReference type="SAM" id="Phobius"/>
    </source>
</evidence>
<feature type="transmembrane region" description="Helical" evidence="1">
    <location>
        <begin position="35"/>
        <end position="59"/>
    </location>
</feature>
<gene>
    <name evidence="2" type="ORF">GCM10009749_25250</name>
</gene>
<protein>
    <recommendedName>
        <fullName evidence="4">DUF2207 domain-containing protein</fullName>
    </recommendedName>
</protein>
<evidence type="ECO:0000313" key="2">
    <source>
        <dbReference type="EMBL" id="GAA1814665.1"/>
    </source>
</evidence>
<evidence type="ECO:0008006" key="4">
    <source>
        <dbReference type="Google" id="ProtNLM"/>
    </source>
</evidence>
<accession>A0ABP4YKR8</accession>
<evidence type="ECO:0000313" key="3">
    <source>
        <dbReference type="Proteomes" id="UP001500002"/>
    </source>
</evidence>
<keyword evidence="1" id="KW-1133">Transmembrane helix</keyword>
<organism evidence="2 3">
    <name type="scientific">Agromyces neolithicus</name>
    <dbReference type="NCBI Taxonomy" id="269420"/>
    <lineage>
        <taxon>Bacteria</taxon>
        <taxon>Bacillati</taxon>
        <taxon>Actinomycetota</taxon>
        <taxon>Actinomycetes</taxon>
        <taxon>Micrococcales</taxon>
        <taxon>Microbacteriaceae</taxon>
        <taxon>Agromyces</taxon>
    </lineage>
</organism>